<reference evidence="10 11" key="1">
    <citation type="submission" date="2022-04" db="EMBL/GenBank/DDBJ databases">
        <title>Leucobacter sp. isolated from rhizosphere of onion.</title>
        <authorList>
            <person name="Won M."/>
            <person name="Lee C.-M."/>
            <person name="Woen H.-Y."/>
            <person name="Kwon S.-W."/>
        </authorList>
    </citation>
    <scope>NUCLEOTIDE SEQUENCE [LARGE SCALE GENOMIC DNA]</scope>
    <source>
        <strain evidence="10 11">H25R-14</strain>
    </source>
</reference>
<dbReference type="PANTHER" id="PTHR30472:SF19">
    <property type="entry name" value="PETROBACTIN IMPORT SYSTEM PERMEASE PROTEIN YCLO"/>
    <property type="match status" value="1"/>
</dbReference>
<evidence type="ECO:0000256" key="2">
    <source>
        <dbReference type="ARBA" id="ARBA00007935"/>
    </source>
</evidence>
<evidence type="ECO:0000256" key="3">
    <source>
        <dbReference type="ARBA" id="ARBA00022448"/>
    </source>
</evidence>
<evidence type="ECO:0000313" key="11">
    <source>
        <dbReference type="Proteomes" id="UP000831775"/>
    </source>
</evidence>
<keyword evidence="7 9" id="KW-0472">Membrane</keyword>
<feature type="transmembrane region" description="Helical" evidence="9">
    <location>
        <begin position="328"/>
        <end position="348"/>
    </location>
</feature>
<dbReference type="InterPro" id="IPR000522">
    <property type="entry name" value="ABC_transptr_permease_BtuC"/>
</dbReference>
<feature type="transmembrane region" description="Helical" evidence="9">
    <location>
        <begin position="302"/>
        <end position="321"/>
    </location>
</feature>
<comment type="similarity">
    <text evidence="2">Belongs to the binding-protein-dependent transport system permease family. FecCD subfamily.</text>
</comment>
<dbReference type="EMBL" id="CP095043">
    <property type="protein sequence ID" value="UOQ61477.1"/>
    <property type="molecule type" value="Genomic_DNA"/>
</dbReference>
<keyword evidence="6 9" id="KW-1133">Transmembrane helix</keyword>
<evidence type="ECO:0000256" key="7">
    <source>
        <dbReference type="ARBA" id="ARBA00023136"/>
    </source>
</evidence>
<evidence type="ECO:0000256" key="1">
    <source>
        <dbReference type="ARBA" id="ARBA00004651"/>
    </source>
</evidence>
<feature type="transmembrane region" description="Helical" evidence="9">
    <location>
        <begin position="115"/>
        <end position="133"/>
    </location>
</feature>
<dbReference type="Proteomes" id="UP000831775">
    <property type="component" value="Chromosome"/>
</dbReference>
<feature type="transmembrane region" description="Helical" evidence="9">
    <location>
        <begin position="215"/>
        <end position="237"/>
    </location>
</feature>
<keyword evidence="4" id="KW-1003">Cell membrane</keyword>
<dbReference type="CDD" id="cd06550">
    <property type="entry name" value="TM_ABC_iron-siderophores_like"/>
    <property type="match status" value="1"/>
</dbReference>
<dbReference type="PANTHER" id="PTHR30472">
    <property type="entry name" value="FERRIC ENTEROBACTIN TRANSPORT SYSTEM PERMEASE PROTEIN"/>
    <property type="match status" value="1"/>
</dbReference>
<dbReference type="SUPFAM" id="SSF81345">
    <property type="entry name" value="ABC transporter involved in vitamin B12 uptake, BtuC"/>
    <property type="match status" value="1"/>
</dbReference>
<gene>
    <name evidence="10" type="ORF">MUN76_05775</name>
</gene>
<evidence type="ECO:0000256" key="4">
    <source>
        <dbReference type="ARBA" id="ARBA00022475"/>
    </source>
</evidence>
<proteinExistence type="inferred from homology"/>
<feature type="transmembrane region" description="Helical" evidence="9">
    <location>
        <begin position="258"/>
        <end position="282"/>
    </location>
</feature>
<evidence type="ECO:0000313" key="10">
    <source>
        <dbReference type="EMBL" id="UOQ61477.1"/>
    </source>
</evidence>
<dbReference type="Gene3D" id="1.10.3470.10">
    <property type="entry name" value="ABC transporter involved in vitamin B12 uptake, BtuC"/>
    <property type="match status" value="1"/>
</dbReference>
<keyword evidence="5 9" id="KW-0812">Transmembrane</keyword>
<name>A0ABY4FYV0_9MICO</name>
<feature type="transmembrane region" description="Helical" evidence="9">
    <location>
        <begin position="139"/>
        <end position="160"/>
    </location>
</feature>
<evidence type="ECO:0000256" key="9">
    <source>
        <dbReference type="SAM" id="Phobius"/>
    </source>
</evidence>
<organism evidence="10 11">
    <name type="scientific">Leucobacter rhizosphaerae</name>
    <dbReference type="NCBI Taxonomy" id="2932245"/>
    <lineage>
        <taxon>Bacteria</taxon>
        <taxon>Bacillati</taxon>
        <taxon>Actinomycetota</taxon>
        <taxon>Actinomycetes</taxon>
        <taxon>Micrococcales</taxon>
        <taxon>Microbacteriaceae</taxon>
        <taxon>Leucobacter</taxon>
    </lineage>
</organism>
<dbReference type="RefSeq" id="WP_244687967.1">
    <property type="nucleotide sequence ID" value="NZ_CP095043.1"/>
</dbReference>
<dbReference type="InterPro" id="IPR037294">
    <property type="entry name" value="ABC_BtuC-like"/>
</dbReference>
<keyword evidence="11" id="KW-1185">Reference proteome</keyword>
<evidence type="ECO:0000256" key="8">
    <source>
        <dbReference type="SAM" id="MobiDB-lite"/>
    </source>
</evidence>
<protein>
    <submittedName>
        <fullName evidence="10">Iron chelate uptake ABC transporter family permease subunit</fullName>
    </submittedName>
</protein>
<sequence>MPTEPVSPVAGSRTTPPPPAARRVGPFPDRAHQVRYRLILAALIAAAILLTVLLLSWDNPFEAFSDRWWRITTMRVTSIIVIAVVTFCQGLATVTFQTVTNNRIITPSIMGFESLYILIQTAIVFFFGSGGLIDMPPFARFVVQVAMMVLFAVLLYSWLLSGRFGNLHVMLLVGIIIGVGMGALSTFLQQMLDPNEFDVLRAKLFGNIGNATTDFLWFVIPVCALVGGAIWIMARRLNTIALGSDISTNLGVNHRRQVMVMLTLVSVLMAMSTSLVGPMTFLGFLMASLAYSVTDTYDHRRIFPVAWLLGYVVLGGAYFLLRHVLPLVDAVTIIVELVGGLLFLFVILRKGRL</sequence>
<evidence type="ECO:0000256" key="6">
    <source>
        <dbReference type="ARBA" id="ARBA00022989"/>
    </source>
</evidence>
<feature type="transmembrane region" description="Helical" evidence="9">
    <location>
        <begin position="38"/>
        <end position="56"/>
    </location>
</feature>
<feature type="transmembrane region" description="Helical" evidence="9">
    <location>
        <begin position="167"/>
        <end position="188"/>
    </location>
</feature>
<keyword evidence="3" id="KW-0813">Transport</keyword>
<evidence type="ECO:0000256" key="5">
    <source>
        <dbReference type="ARBA" id="ARBA00022692"/>
    </source>
</evidence>
<accession>A0ABY4FYV0</accession>
<feature type="region of interest" description="Disordered" evidence="8">
    <location>
        <begin position="1"/>
        <end position="26"/>
    </location>
</feature>
<dbReference type="Pfam" id="PF01032">
    <property type="entry name" value="FecCD"/>
    <property type="match status" value="1"/>
</dbReference>
<feature type="transmembrane region" description="Helical" evidence="9">
    <location>
        <begin position="76"/>
        <end position="94"/>
    </location>
</feature>
<comment type="subcellular location">
    <subcellularLocation>
        <location evidence="1">Cell membrane</location>
        <topology evidence="1">Multi-pass membrane protein</topology>
    </subcellularLocation>
</comment>